<dbReference type="PROSITE" id="PS00086">
    <property type="entry name" value="CYTOCHROME_P450"/>
    <property type="match status" value="1"/>
</dbReference>
<feature type="transmembrane region" description="Helical" evidence="16">
    <location>
        <begin position="12"/>
        <end position="32"/>
    </location>
</feature>
<dbReference type="Pfam" id="PF00067">
    <property type="entry name" value="p450"/>
    <property type="match status" value="1"/>
</dbReference>
<dbReference type="InterPro" id="IPR050705">
    <property type="entry name" value="Cytochrome_P450_3A"/>
</dbReference>
<dbReference type="InterPro" id="IPR001128">
    <property type="entry name" value="Cyt_P450"/>
</dbReference>
<evidence type="ECO:0000256" key="3">
    <source>
        <dbReference type="ARBA" id="ARBA00004406"/>
    </source>
</evidence>
<feature type="binding site" description="axial binding residue" evidence="14">
    <location>
        <position position="472"/>
    </location>
    <ligand>
        <name>heme</name>
        <dbReference type="ChEBI" id="CHEBI:30413"/>
    </ligand>
    <ligandPart>
        <name>Fe</name>
        <dbReference type="ChEBI" id="CHEBI:18248"/>
    </ligandPart>
</feature>
<evidence type="ECO:0000256" key="13">
    <source>
        <dbReference type="ARBA" id="ARBA00043906"/>
    </source>
</evidence>
<name>A0AAV4VJY5_9ARAC</name>
<dbReference type="GO" id="GO:0020037">
    <property type="term" value="F:heme binding"/>
    <property type="evidence" value="ECO:0007669"/>
    <property type="project" value="InterPro"/>
</dbReference>
<dbReference type="InterPro" id="IPR002401">
    <property type="entry name" value="Cyt_P450_E_grp-I"/>
</dbReference>
<evidence type="ECO:0000256" key="7">
    <source>
        <dbReference type="ARBA" id="ARBA00022824"/>
    </source>
</evidence>
<keyword evidence="18" id="KW-1185">Reference proteome</keyword>
<dbReference type="FunFam" id="1.10.630.10:FF:000042">
    <property type="entry name" value="Cytochrome P450"/>
    <property type="match status" value="1"/>
</dbReference>
<dbReference type="Gene3D" id="1.10.630.10">
    <property type="entry name" value="Cytochrome P450"/>
    <property type="match status" value="1"/>
</dbReference>
<evidence type="ECO:0000256" key="8">
    <source>
        <dbReference type="ARBA" id="ARBA00022848"/>
    </source>
</evidence>
<dbReference type="CDD" id="cd11055">
    <property type="entry name" value="CYP3A-like"/>
    <property type="match status" value="1"/>
</dbReference>
<evidence type="ECO:0000256" key="14">
    <source>
        <dbReference type="PIRSR" id="PIRSR602401-1"/>
    </source>
</evidence>
<evidence type="ECO:0000256" key="1">
    <source>
        <dbReference type="ARBA" id="ARBA00001971"/>
    </source>
</evidence>
<evidence type="ECO:0000256" key="6">
    <source>
        <dbReference type="ARBA" id="ARBA00022723"/>
    </source>
</evidence>
<evidence type="ECO:0000313" key="18">
    <source>
        <dbReference type="Proteomes" id="UP001054837"/>
    </source>
</evidence>
<evidence type="ECO:0000256" key="16">
    <source>
        <dbReference type="SAM" id="Phobius"/>
    </source>
</evidence>
<dbReference type="InterPro" id="IPR036396">
    <property type="entry name" value="Cyt_P450_sf"/>
</dbReference>
<dbReference type="Proteomes" id="UP001054837">
    <property type="component" value="Unassembled WGS sequence"/>
</dbReference>
<dbReference type="InterPro" id="IPR017972">
    <property type="entry name" value="Cyt_P450_CS"/>
</dbReference>
<keyword evidence="16" id="KW-1133">Transmembrane helix</keyword>
<protein>
    <submittedName>
        <fullName evidence="17">Cytochrome P450 3A5</fullName>
    </submittedName>
</protein>
<evidence type="ECO:0000256" key="2">
    <source>
        <dbReference type="ARBA" id="ARBA00004174"/>
    </source>
</evidence>
<dbReference type="GO" id="GO:0008395">
    <property type="term" value="F:steroid hydroxylase activity"/>
    <property type="evidence" value="ECO:0007669"/>
    <property type="project" value="TreeGrafter"/>
</dbReference>
<keyword evidence="6 14" id="KW-0479">Metal-binding</keyword>
<evidence type="ECO:0000313" key="17">
    <source>
        <dbReference type="EMBL" id="GIY70512.1"/>
    </source>
</evidence>
<dbReference type="GO" id="GO:0016705">
    <property type="term" value="F:oxidoreductase activity, acting on paired donors, with incorporation or reduction of molecular oxygen"/>
    <property type="evidence" value="ECO:0007669"/>
    <property type="project" value="InterPro"/>
</dbReference>
<feature type="transmembrane region" description="Helical" evidence="16">
    <location>
        <begin position="216"/>
        <end position="236"/>
    </location>
</feature>
<proteinExistence type="inferred from homology"/>
<dbReference type="EMBL" id="BPLQ01013182">
    <property type="protein sequence ID" value="GIY70512.1"/>
    <property type="molecule type" value="Genomic_DNA"/>
</dbReference>
<dbReference type="AlphaFoldDB" id="A0AAV4VJY5"/>
<keyword evidence="8" id="KW-0492">Microsome</keyword>
<accession>A0AAV4VJY5</accession>
<comment type="similarity">
    <text evidence="4 15">Belongs to the cytochrome P450 family.</text>
</comment>
<keyword evidence="7" id="KW-0256">Endoplasmic reticulum</keyword>
<reference evidence="17 18" key="1">
    <citation type="submission" date="2021-06" db="EMBL/GenBank/DDBJ databases">
        <title>Caerostris darwini draft genome.</title>
        <authorList>
            <person name="Kono N."/>
            <person name="Arakawa K."/>
        </authorList>
    </citation>
    <scope>NUCLEOTIDE SEQUENCE [LARGE SCALE GENOMIC DNA]</scope>
</reference>
<dbReference type="SUPFAM" id="SSF48264">
    <property type="entry name" value="Cytochrome P450"/>
    <property type="match status" value="1"/>
</dbReference>
<comment type="function">
    <text evidence="13">Cytochromes P450 are a group of heme-thiolate monooxygenases. They oxidize a variety of structurally unrelated compounds, including steroids, fatty acids, and xenobiotics.</text>
</comment>
<keyword evidence="10 14" id="KW-0408">Iron</keyword>
<keyword evidence="16" id="KW-0812">Transmembrane</keyword>
<keyword evidence="5 14" id="KW-0349">Heme</keyword>
<evidence type="ECO:0000256" key="5">
    <source>
        <dbReference type="ARBA" id="ARBA00022617"/>
    </source>
</evidence>
<evidence type="ECO:0000256" key="12">
    <source>
        <dbReference type="ARBA" id="ARBA00023136"/>
    </source>
</evidence>
<gene>
    <name evidence="17" type="primary">CYP3A5</name>
    <name evidence="17" type="ORF">CDAR_492151</name>
</gene>
<dbReference type="PANTHER" id="PTHR24302">
    <property type="entry name" value="CYTOCHROME P450 FAMILY 3"/>
    <property type="match status" value="1"/>
</dbReference>
<evidence type="ECO:0000256" key="15">
    <source>
        <dbReference type="RuleBase" id="RU000461"/>
    </source>
</evidence>
<keyword evidence="9 15" id="KW-0560">Oxidoreductase</keyword>
<sequence length="530" mass="61077">MCVLHDLLGDSAGYTSLFLVITLVAAFIKWYLGRNDDYWKKRGVPYVPRPNVFAMLYKFSTMNITDFFKDITSKGRVVGSFEHTSPNVVVSDPDVLRDIYVKDFHVFPYRRIFDTGDAIADKAVSILTGEDWKRVRTIITPAFTSRRMRQMGSIMNECSRSLIDVCERHYNEGKAVDFKSMFGTYTMDVIARSAFGTKINSHDDPDNEFVKKVREAFLNFSIGRMILALLIPPWILKWLPLNNPMRLDTDNFFRDVTMNVIKTRKETGQRYNDFLQLLMDAADETAQTENLKDAEDETDRFGSITNNGLTPSANYKKLSDIELLAQCVMFFMVGYETTGSVLTFTAYSLAVNPEWQERLIKEVDEAFEKHKEMSYDALREMKILDAVVSETLRMHPPAASAERTAVEDYELANTGITVKKGMRILIPAYAMHYDPEFFQDPHTFNPERFMEGYEPKHPQYAYLPFGAGPRNCLGMRFALLEIKMCLANLLRHFRLKRHPTTKVPIEYKKGMIFLTLGELPLFVEKRTDVK</sequence>
<dbReference type="GO" id="GO:0005506">
    <property type="term" value="F:iron ion binding"/>
    <property type="evidence" value="ECO:0007669"/>
    <property type="project" value="InterPro"/>
</dbReference>
<dbReference type="PRINTS" id="PR00385">
    <property type="entry name" value="P450"/>
</dbReference>
<dbReference type="PANTHER" id="PTHR24302:SF15">
    <property type="entry name" value="FATTY-ACID PEROXYGENASE"/>
    <property type="match status" value="1"/>
</dbReference>
<keyword evidence="12 16" id="KW-0472">Membrane</keyword>
<comment type="cofactor">
    <cofactor evidence="1 14">
        <name>heme</name>
        <dbReference type="ChEBI" id="CHEBI:30413"/>
    </cofactor>
</comment>
<evidence type="ECO:0000256" key="9">
    <source>
        <dbReference type="ARBA" id="ARBA00023002"/>
    </source>
</evidence>
<evidence type="ECO:0000256" key="4">
    <source>
        <dbReference type="ARBA" id="ARBA00010617"/>
    </source>
</evidence>
<evidence type="ECO:0000256" key="10">
    <source>
        <dbReference type="ARBA" id="ARBA00023004"/>
    </source>
</evidence>
<evidence type="ECO:0000256" key="11">
    <source>
        <dbReference type="ARBA" id="ARBA00023033"/>
    </source>
</evidence>
<dbReference type="PRINTS" id="PR00463">
    <property type="entry name" value="EP450I"/>
</dbReference>
<organism evidence="17 18">
    <name type="scientific">Caerostris darwini</name>
    <dbReference type="NCBI Taxonomy" id="1538125"/>
    <lineage>
        <taxon>Eukaryota</taxon>
        <taxon>Metazoa</taxon>
        <taxon>Ecdysozoa</taxon>
        <taxon>Arthropoda</taxon>
        <taxon>Chelicerata</taxon>
        <taxon>Arachnida</taxon>
        <taxon>Araneae</taxon>
        <taxon>Araneomorphae</taxon>
        <taxon>Entelegynae</taxon>
        <taxon>Araneoidea</taxon>
        <taxon>Araneidae</taxon>
        <taxon>Caerostris</taxon>
    </lineage>
</organism>
<comment type="subcellular location">
    <subcellularLocation>
        <location evidence="3">Endoplasmic reticulum membrane</location>
        <topology evidence="3">Peripheral membrane protein</topology>
    </subcellularLocation>
    <subcellularLocation>
        <location evidence="2">Microsome membrane</location>
        <topology evidence="2">Peripheral membrane protein</topology>
    </subcellularLocation>
</comment>
<dbReference type="GO" id="GO:0005789">
    <property type="term" value="C:endoplasmic reticulum membrane"/>
    <property type="evidence" value="ECO:0007669"/>
    <property type="project" value="UniProtKB-SubCell"/>
</dbReference>
<comment type="caution">
    <text evidence="17">The sequence shown here is derived from an EMBL/GenBank/DDBJ whole genome shotgun (WGS) entry which is preliminary data.</text>
</comment>
<keyword evidence="11 15" id="KW-0503">Monooxygenase</keyword>